<proteinExistence type="predicted"/>
<evidence type="ECO:0000313" key="2">
    <source>
        <dbReference type="EMBL" id="KAK9923532.1"/>
    </source>
</evidence>
<comment type="caution">
    <text evidence="2">The sequence shown here is derived from an EMBL/GenBank/DDBJ whole genome shotgun (WGS) entry which is preliminary data.</text>
</comment>
<evidence type="ECO:0000313" key="3">
    <source>
        <dbReference type="Proteomes" id="UP001457282"/>
    </source>
</evidence>
<dbReference type="AlphaFoldDB" id="A0AAW1WG59"/>
<name>A0AAW1WG59_RUBAR</name>
<feature type="compositionally biased region" description="Pro residues" evidence="1">
    <location>
        <begin position="74"/>
        <end position="87"/>
    </location>
</feature>
<dbReference type="EMBL" id="JBEDUW010000006">
    <property type="protein sequence ID" value="KAK9923532.1"/>
    <property type="molecule type" value="Genomic_DNA"/>
</dbReference>
<feature type="region of interest" description="Disordered" evidence="1">
    <location>
        <begin position="1"/>
        <end position="54"/>
    </location>
</feature>
<protein>
    <submittedName>
        <fullName evidence="2">Uncharacterized protein</fullName>
    </submittedName>
</protein>
<sequence length="94" mass="10021">MSTDKALDTGTPAELTRHASPPTDGGAPLSPKQPLALPPGSHETKPGVPTTTSLPITPGYFLTRYWWHLAVPIPTPSGYPRVPPRARPLPRGSH</sequence>
<reference evidence="2 3" key="1">
    <citation type="journal article" date="2023" name="G3 (Bethesda)">
        <title>A chromosome-length genome assembly and annotation of blackberry (Rubus argutus, cv. 'Hillquist').</title>
        <authorList>
            <person name="Bruna T."/>
            <person name="Aryal R."/>
            <person name="Dudchenko O."/>
            <person name="Sargent D.J."/>
            <person name="Mead D."/>
            <person name="Buti M."/>
            <person name="Cavallini A."/>
            <person name="Hytonen T."/>
            <person name="Andres J."/>
            <person name="Pham M."/>
            <person name="Weisz D."/>
            <person name="Mascagni F."/>
            <person name="Usai G."/>
            <person name="Natali L."/>
            <person name="Bassil N."/>
            <person name="Fernandez G.E."/>
            <person name="Lomsadze A."/>
            <person name="Armour M."/>
            <person name="Olukolu B."/>
            <person name="Poorten T."/>
            <person name="Britton C."/>
            <person name="Davik J."/>
            <person name="Ashrafi H."/>
            <person name="Aiden E.L."/>
            <person name="Borodovsky M."/>
            <person name="Worthington M."/>
        </authorList>
    </citation>
    <scope>NUCLEOTIDE SEQUENCE [LARGE SCALE GENOMIC DNA]</scope>
    <source>
        <strain evidence="2">PI 553951</strain>
    </source>
</reference>
<evidence type="ECO:0000256" key="1">
    <source>
        <dbReference type="SAM" id="MobiDB-lite"/>
    </source>
</evidence>
<organism evidence="2 3">
    <name type="scientific">Rubus argutus</name>
    <name type="common">Southern blackberry</name>
    <dbReference type="NCBI Taxonomy" id="59490"/>
    <lineage>
        <taxon>Eukaryota</taxon>
        <taxon>Viridiplantae</taxon>
        <taxon>Streptophyta</taxon>
        <taxon>Embryophyta</taxon>
        <taxon>Tracheophyta</taxon>
        <taxon>Spermatophyta</taxon>
        <taxon>Magnoliopsida</taxon>
        <taxon>eudicotyledons</taxon>
        <taxon>Gunneridae</taxon>
        <taxon>Pentapetalae</taxon>
        <taxon>rosids</taxon>
        <taxon>fabids</taxon>
        <taxon>Rosales</taxon>
        <taxon>Rosaceae</taxon>
        <taxon>Rosoideae</taxon>
        <taxon>Rosoideae incertae sedis</taxon>
        <taxon>Rubus</taxon>
    </lineage>
</organism>
<feature type="region of interest" description="Disordered" evidence="1">
    <location>
        <begin position="74"/>
        <end position="94"/>
    </location>
</feature>
<accession>A0AAW1WG59</accession>
<dbReference type="Proteomes" id="UP001457282">
    <property type="component" value="Unassembled WGS sequence"/>
</dbReference>
<gene>
    <name evidence="2" type="ORF">M0R45_031944</name>
</gene>
<keyword evidence="3" id="KW-1185">Reference proteome</keyword>